<dbReference type="InterPro" id="IPR005727">
    <property type="entry name" value="Ribosomal_uL22_bac/chlpt-type"/>
</dbReference>
<gene>
    <name evidence="7" type="primary">rplV</name>
    <name evidence="11" type="ORF">A3J50_01125</name>
</gene>
<keyword evidence="5 7" id="KW-0687">Ribonucleoprotein</keyword>
<dbReference type="InterPro" id="IPR036394">
    <property type="entry name" value="Ribosomal_uL22_sf"/>
</dbReference>
<evidence type="ECO:0000256" key="4">
    <source>
        <dbReference type="ARBA" id="ARBA00022980"/>
    </source>
</evidence>
<dbReference type="GO" id="GO:0022625">
    <property type="term" value="C:cytosolic large ribosomal subunit"/>
    <property type="evidence" value="ECO:0007669"/>
    <property type="project" value="TreeGrafter"/>
</dbReference>
<evidence type="ECO:0000256" key="3">
    <source>
        <dbReference type="ARBA" id="ARBA00022884"/>
    </source>
</evidence>
<name>A0A1G1WM76_9BACT</name>
<sequence>MEIVSSNKYIRISPRKVRLLSKKLENLPVGVAVTTLRFMPQKAAIPLIKVIKAATSDAEHNFKRDSQKLVIKKIEVNEGPTLKRSIPRSRGMSHPILKRTTHIKVTLTD</sequence>
<dbReference type="GO" id="GO:0006412">
    <property type="term" value="P:translation"/>
    <property type="evidence" value="ECO:0007669"/>
    <property type="project" value="UniProtKB-UniRule"/>
</dbReference>
<dbReference type="Proteomes" id="UP000177821">
    <property type="component" value="Unassembled WGS sequence"/>
</dbReference>
<dbReference type="NCBIfam" id="TIGR01044">
    <property type="entry name" value="rplV_bact"/>
    <property type="match status" value="1"/>
</dbReference>
<comment type="subunit">
    <text evidence="7 9">Part of the 50S ribosomal subunit.</text>
</comment>
<dbReference type="AlphaFoldDB" id="A0A1G1WM76"/>
<dbReference type="EMBL" id="MHCX01000045">
    <property type="protein sequence ID" value="OGY28701.1"/>
    <property type="molecule type" value="Genomic_DNA"/>
</dbReference>
<evidence type="ECO:0000256" key="5">
    <source>
        <dbReference type="ARBA" id="ARBA00023274"/>
    </source>
</evidence>
<evidence type="ECO:0000256" key="10">
    <source>
        <dbReference type="RuleBase" id="RU004008"/>
    </source>
</evidence>
<evidence type="ECO:0000256" key="9">
    <source>
        <dbReference type="RuleBase" id="RU004006"/>
    </source>
</evidence>
<dbReference type="HAMAP" id="MF_01331_B">
    <property type="entry name" value="Ribosomal_uL22_B"/>
    <property type="match status" value="1"/>
</dbReference>
<evidence type="ECO:0000313" key="11">
    <source>
        <dbReference type="EMBL" id="OGY28701.1"/>
    </source>
</evidence>
<evidence type="ECO:0000256" key="7">
    <source>
        <dbReference type="HAMAP-Rule" id="MF_01331"/>
    </source>
</evidence>
<dbReference type="SUPFAM" id="SSF54843">
    <property type="entry name" value="Ribosomal protein L22"/>
    <property type="match status" value="1"/>
</dbReference>
<dbReference type="Gene3D" id="3.90.470.10">
    <property type="entry name" value="Ribosomal protein L22/L17"/>
    <property type="match status" value="1"/>
</dbReference>
<proteinExistence type="inferred from homology"/>
<keyword evidence="2 7" id="KW-0699">rRNA-binding</keyword>
<reference evidence="11 12" key="1">
    <citation type="journal article" date="2016" name="Nat. Commun.">
        <title>Thousands of microbial genomes shed light on interconnected biogeochemical processes in an aquifer system.</title>
        <authorList>
            <person name="Anantharaman K."/>
            <person name="Brown C.T."/>
            <person name="Hug L.A."/>
            <person name="Sharon I."/>
            <person name="Castelle C.J."/>
            <person name="Probst A.J."/>
            <person name="Thomas B.C."/>
            <person name="Singh A."/>
            <person name="Wilkins M.J."/>
            <person name="Karaoz U."/>
            <person name="Brodie E.L."/>
            <person name="Williams K.H."/>
            <person name="Hubbard S.S."/>
            <person name="Banfield J.F."/>
        </authorList>
    </citation>
    <scope>NUCLEOTIDE SEQUENCE [LARGE SCALE GENOMIC DNA]</scope>
</reference>
<dbReference type="InterPro" id="IPR047867">
    <property type="entry name" value="Ribosomal_uL22_bac/org-type"/>
</dbReference>
<comment type="function">
    <text evidence="7 10">This protein binds specifically to 23S rRNA; its binding is stimulated by other ribosomal proteins, e.g., L4, L17, and L20. It is important during the early stages of 50S assembly. It makes multiple contacts with different domains of the 23S rRNA in the assembled 50S subunit and ribosome.</text>
</comment>
<evidence type="ECO:0000256" key="2">
    <source>
        <dbReference type="ARBA" id="ARBA00022730"/>
    </source>
</evidence>
<evidence type="ECO:0000256" key="6">
    <source>
        <dbReference type="ARBA" id="ARBA00035207"/>
    </source>
</evidence>
<dbReference type="PANTHER" id="PTHR13501:SF8">
    <property type="entry name" value="LARGE RIBOSOMAL SUBUNIT PROTEIN UL22M"/>
    <property type="match status" value="1"/>
</dbReference>
<dbReference type="PANTHER" id="PTHR13501">
    <property type="entry name" value="CHLOROPLAST 50S RIBOSOMAL PROTEIN L22-RELATED"/>
    <property type="match status" value="1"/>
</dbReference>
<evidence type="ECO:0000256" key="1">
    <source>
        <dbReference type="ARBA" id="ARBA00009451"/>
    </source>
</evidence>
<evidence type="ECO:0000313" key="12">
    <source>
        <dbReference type="Proteomes" id="UP000177821"/>
    </source>
</evidence>
<evidence type="ECO:0000256" key="8">
    <source>
        <dbReference type="RuleBase" id="RU004005"/>
    </source>
</evidence>
<dbReference type="InterPro" id="IPR001063">
    <property type="entry name" value="Ribosomal_uL22"/>
</dbReference>
<dbReference type="Pfam" id="PF00237">
    <property type="entry name" value="Ribosomal_L22"/>
    <property type="match status" value="1"/>
</dbReference>
<dbReference type="GO" id="GO:0019843">
    <property type="term" value="F:rRNA binding"/>
    <property type="evidence" value="ECO:0007669"/>
    <property type="project" value="UniProtKB-UniRule"/>
</dbReference>
<comment type="caution">
    <text evidence="11">The sequence shown here is derived from an EMBL/GenBank/DDBJ whole genome shotgun (WGS) entry which is preliminary data.</text>
</comment>
<keyword evidence="4 7" id="KW-0689">Ribosomal protein</keyword>
<organism evidence="11 12">
    <name type="scientific">Candidatus Woykebacteria bacterium RIFCSPHIGHO2_02_FULL_43_16b</name>
    <dbReference type="NCBI Taxonomy" id="1802601"/>
    <lineage>
        <taxon>Bacteria</taxon>
        <taxon>Candidatus Woykeibacteriota</taxon>
    </lineage>
</organism>
<keyword evidence="3 7" id="KW-0694">RNA-binding</keyword>
<protein>
    <recommendedName>
        <fullName evidence="6 7">Large ribosomal subunit protein uL22</fullName>
    </recommendedName>
</protein>
<comment type="function">
    <text evidence="7">The globular domain of the protein is located near the polypeptide exit tunnel on the outside of the subunit, while an extended beta-hairpin is found that lines the wall of the exit tunnel in the center of the 70S ribosome.</text>
</comment>
<dbReference type="GO" id="GO:0003735">
    <property type="term" value="F:structural constituent of ribosome"/>
    <property type="evidence" value="ECO:0007669"/>
    <property type="project" value="InterPro"/>
</dbReference>
<accession>A0A1G1WM76</accession>
<comment type="similarity">
    <text evidence="1 7 8">Belongs to the universal ribosomal protein uL22 family.</text>
</comment>